<dbReference type="PANTHER" id="PTHR38340">
    <property type="entry name" value="S-LAYER PROTEIN"/>
    <property type="match status" value="1"/>
</dbReference>
<dbReference type="Proteomes" id="UP000648908">
    <property type="component" value="Unassembled WGS sequence"/>
</dbReference>
<keyword evidence="2" id="KW-0964">Secreted</keyword>
<dbReference type="PRINTS" id="PR00313">
    <property type="entry name" value="CABNDNGRPT"/>
</dbReference>
<feature type="region of interest" description="Disordered" evidence="3">
    <location>
        <begin position="117"/>
        <end position="211"/>
    </location>
</feature>
<dbReference type="GO" id="GO:0005576">
    <property type="term" value="C:extracellular region"/>
    <property type="evidence" value="ECO:0007669"/>
    <property type="project" value="UniProtKB-SubCell"/>
</dbReference>
<evidence type="ECO:0000313" key="6">
    <source>
        <dbReference type="Proteomes" id="UP000648908"/>
    </source>
</evidence>
<evidence type="ECO:0000313" key="5">
    <source>
        <dbReference type="EMBL" id="MBL4919392.1"/>
    </source>
</evidence>
<dbReference type="InterPro" id="IPR011049">
    <property type="entry name" value="Serralysin-like_metalloprot_C"/>
</dbReference>
<feature type="compositionally biased region" description="Low complexity" evidence="3">
    <location>
        <begin position="151"/>
        <end position="162"/>
    </location>
</feature>
<feature type="region of interest" description="Disordered" evidence="3">
    <location>
        <begin position="543"/>
        <end position="590"/>
    </location>
</feature>
<organism evidence="5 6">
    <name type="scientific">Szabonella alba</name>
    <dbReference type="NCBI Taxonomy" id="2804194"/>
    <lineage>
        <taxon>Bacteria</taxon>
        <taxon>Pseudomonadati</taxon>
        <taxon>Pseudomonadota</taxon>
        <taxon>Alphaproteobacteria</taxon>
        <taxon>Rhodobacterales</taxon>
        <taxon>Paracoccaceae</taxon>
        <taxon>Szabonella</taxon>
    </lineage>
</organism>
<evidence type="ECO:0000259" key="4">
    <source>
        <dbReference type="Pfam" id="PF13403"/>
    </source>
</evidence>
<dbReference type="InterPro" id="IPR001343">
    <property type="entry name" value="Hemolysn_Ca-bd"/>
</dbReference>
<dbReference type="Pfam" id="PF13403">
    <property type="entry name" value="Hint_2"/>
    <property type="match status" value="1"/>
</dbReference>
<feature type="region of interest" description="Disordered" evidence="3">
    <location>
        <begin position="1"/>
        <end position="38"/>
    </location>
</feature>
<feature type="region of interest" description="Disordered" evidence="3">
    <location>
        <begin position="407"/>
        <end position="429"/>
    </location>
</feature>
<gene>
    <name evidence="5" type="ORF">JL811_19465</name>
</gene>
<evidence type="ECO:0000256" key="3">
    <source>
        <dbReference type="SAM" id="MobiDB-lite"/>
    </source>
</evidence>
<dbReference type="Gene3D" id="2.170.16.10">
    <property type="entry name" value="Hedgehog/Intein (Hint) domain"/>
    <property type="match status" value="1"/>
</dbReference>
<dbReference type="InterPro" id="IPR036844">
    <property type="entry name" value="Hint_dom_sf"/>
</dbReference>
<protein>
    <submittedName>
        <fullName evidence="5">Hint domain-containing protein</fullName>
    </submittedName>
</protein>
<dbReference type="Pfam" id="PF00353">
    <property type="entry name" value="HemolysinCabind"/>
    <property type="match status" value="10"/>
</dbReference>
<dbReference type="PROSITE" id="PS00330">
    <property type="entry name" value="HEMOLYSIN_CALCIUM"/>
    <property type="match status" value="9"/>
</dbReference>
<evidence type="ECO:0000256" key="1">
    <source>
        <dbReference type="ARBA" id="ARBA00004613"/>
    </source>
</evidence>
<dbReference type="InterPro" id="IPR028992">
    <property type="entry name" value="Hedgehog/Intein_dom"/>
</dbReference>
<feature type="compositionally biased region" description="Gly residues" evidence="3">
    <location>
        <begin position="117"/>
        <end position="129"/>
    </location>
</feature>
<dbReference type="Gene3D" id="2.150.10.10">
    <property type="entry name" value="Serralysin-like metalloprotease, C-terminal"/>
    <property type="match status" value="9"/>
</dbReference>
<comment type="caution">
    <text evidence="5">The sequence shown here is derived from an EMBL/GenBank/DDBJ whole genome shotgun (WGS) entry which is preliminary data.</text>
</comment>
<dbReference type="EMBL" id="JAESVN010000023">
    <property type="protein sequence ID" value="MBL4919392.1"/>
    <property type="molecule type" value="Genomic_DNA"/>
</dbReference>
<accession>A0A8K0VH48</accession>
<dbReference type="SUPFAM" id="SSF51294">
    <property type="entry name" value="Hedgehog/intein (Hint) domain"/>
    <property type="match status" value="1"/>
</dbReference>
<reference evidence="5" key="1">
    <citation type="submission" date="2021-01" db="EMBL/GenBank/DDBJ databases">
        <title>Tabrizicola alba sp. nov. a motile alkaliphilic bacterium isolated from a soda lake.</title>
        <authorList>
            <person name="Szuroczki S."/>
            <person name="Abbaszade G."/>
            <person name="Schumann P."/>
            <person name="Toth E."/>
        </authorList>
    </citation>
    <scope>NUCLEOTIDE SEQUENCE</scope>
    <source>
        <strain evidence="5">DMG-N-6</strain>
    </source>
</reference>
<dbReference type="PANTHER" id="PTHR38340:SF1">
    <property type="entry name" value="S-LAYER PROTEIN"/>
    <property type="match status" value="1"/>
</dbReference>
<feature type="domain" description="Hedgehog/Intein (Hint)" evidence="4">
    <location>
        <begin position="757"/>
        <end position="903"/>
    </location>
</feature>
<feature type="compositionally biased region" description="Low complexity" evidence="3">
    <location>
        <begin position="574"/>
        <end position="588"/>
    </location>
</feature>
<sequence length="965" mass="98555">MATYTGGPGNNSYIGTPDPDDISGGDGNDTLSGAGGADTIFGGEDNDLINGDAGNDTLFGGTSNDELYGGDNDDLIYSGFNRDTVFGGDGNDTIFGENNGAGPDFLFGDAGDDDIYGGDGGDSITGGDGNDFAQGAGGTDEMYGGTGSDTLQGDSGSDSLFGGDDDDLLQGGSGADTIFGGLGDDQIEGGPGSDELHGDDGADTISMGGGNDTVFGGDGDDLILDVTPAQPYAPGTPANGDFIANLNGWTPVKPTGGTGPVWTAVNGGAARLNSADEAAGGDGLQQAITTTPGVEYSLTVNASEGGGAVGAHTVLIEVIDSNDDIIASLTAVINDGQTLDLTLNYMATTALTTVRITNPTSTATISTDLLINGVSQTALIPTNDDVIQAGAGNDVVGAGEGNDQLFGEAGDDDLSGQQGNDTLTGGIGNDTLYGGDGIDSLYGGDDNDTLFGGDGNDGLYTGAGNDVAYGGLGDDLVGPDAGNDTHFGGDGRDTISGGIGNDELYGDEGNDTLFGDEDDDLLYGGVGEDTLFGGADNDQLFGGAENDLLDGEDGDDTLLGGAGDDELLGRGGNDSIEGGLGDDSLSGGDSEDILLGDVGEDTLFGGADNDTLDGGADNDILNGELGDDALLGGTGNDTLNGGGGGADTLTGGAGDDRFIISGSASDSIQIVNFGEGETAVGNGDDDNDFVDLTNWYNDTTLALYNSTYGTNFKTALNALQHDAEDGSLDFIAVLGGPSVTFNLVGSGAIDTEHTGVVCFARGTMIETDRGPVAIEELERGDRIETLDHGYQRIRWIGSRRIFAEELATNPKLRPIRISTGALGHGFPEADVLISRQHRVLVVSKIAERMFGTHQVLVPAGQLLQIEGIEVAEDVTYVEYFHFLFDRHQIVFAAGAPMESLFTGVEALKSISAEARREIFEILPELEAISATRLPEPIRPIYSGRSARKMAMRHVQNRQHLLGSSL</sequence>
<dbReference type="GO" id="GO:0005509">
    <property type="term" value="F:calcium ion binding"/>
    <property type="evidence" value="ECO:0007669"/>
    <property type="project" value="InterPro"/>
</dbReference>
<dbReference type="InterPro" id="IPR018511">
    <property type="entry name" value="Hemolysin-typ_Ca-bd_CS"/>
</dbReference>
<dbReference type="InterPro" id="IPR050557">
    <property type="entry name" value="RTX_toxin/Mannuronan_C5-epim"/>
</dbReference>
<dbReference type="RefSeq" id="WP_202690371.1">
    <property type="nucleotide sequence ID" value="NZ_JAESVN010000023.1"/>
</dbReference>
<feature type="compositionally biased region" description="Acidic residues" evidence="3">
    <location>
        <begin position="547"/>
        <end position="556"/>
    </location>
</feature>
<dbReference type="SUPFAM" id="SSF51120">
    <property type="entry name" value="beta-Roll"/>
    <property type="match status" value="5"/>
</dbReference>
<evidence type="ECO:0000256" key="2">
    <source>
        <dbReference type="ARBA" id="ARBA00022525"/>
    </source>
</evidence>
<name>A0A8K0VH48_9RHOB</name>
<comment type="subcellular location">
    <subcellularLocation>
        <location evidence="1">Secreted</location>
    </subcellularLocation>
</comment>
<proteinExistence type="predicted"/>
<dbReference type="AlphaFoldDB" id="A0A8K0VH48"/>
<keyword evidence="6" id="KW-1185">Reference proteome</keyword>